<keyword evidence="9 14" id="KW-0540">Nuclease</keyword>
<dbReference type="PROSITE" id="PS51975">
    <property type="entry name" value="RNASE_H_2"/>
    <property type="match status" value="1"/>
</dbReference>
<keyword evidence="11 14" id="KW-0255">Endonuclease</keyword>
<evidence type="ECO:0000256" key="1">
    <source>
        <dbReference type="ARBA" id="ARBA00000077"/>
    </source>
</evidence>
<dbReference type="NCBIfam" id="NF000595">
    <property type="entry name" value="PRK00015.1-3"/>
    <property type="match status" value="1"/>
</dbReference>
<evidence type="ECO:0000256" key="7">
    <source>
        <dbReference type="ARBA" id="ARBA00019179"/>
    </source>
</evidence>
<sequence length="213" mass="23354">MSQVTLYDQSGYAPTEIAGVDEAGRGCLAGPVVAGACILPVEYDLPGLTDSKKLTAAKREVLYDLIREQAVAWTIGVSWAPEIDEINILQATFRAMGRAVRHLNVQPKFLQIDGNKTIPPYALKLHIPQEFVIQGDGKIPAISAASIMAKTFRDRLMVKLAKRYPGYGISKHMGYGTKAHMEAVKTLGPCKMHRLTFGGVKPEEKKQEQASLF</sequence>
<keyword evidence="19" id="KW-1185">Reference proteome</keyword>
<evidence type="ECO:0000256" key="15">
    <source>
        <dbReference type="PROSITE-ProRule" id="PRU01319"/>
    </source>
</evidence>
<dbReference type="PANTHER" id="PTHR10954">
    <property type="entry name" value="RIBONUCLEASE H2 SUBUNIT A"/>
    <property type="match status" value="1"/>
</dbReference>
<comment type="catalytic activity">
    <reaction evidence="1 14 15 16">
        <text>Endonucleolytic cleavage to 5'-phosphomonoester.</text>
        <dbReference type="EC" id="3.1.26.4"/>
    </reaction>
</comment>
<comment type="similarity">
    <text evidence="5 14 16">Belongs to the RNase HII family.</text>
</comment>
<dbReference type="SUPFAM" id="SSF53098">
    <property type="entry name" value="Ribonuclease H-like"/>
    <property type="match status" value="1"/>
</dbReference>
<evidence type="ECO:0000256" key="13">
    <source>
        <dbReference type="ARBA" id="ARBA00023211"/>
    </source>
</evidence>
<dbReference type="InterPro" id="IPR012337">
    <property type="entry name" value="RNaseH-like_sf"/>
</dbReference>
<evidence type="ECO:0000256" key="12">
    <source>
        <dbReference type="ARBA" id="ARBA00022801"/>
    </source>
</evidence>
<reference evidence="18" key="1">
    <citation type="journal article" date="2022" name="Arch. Microbiol.">
        <title>Pseudodesulfovibrio sediminis sp. nov., a mesophilic and neutrophilic sulfate-reducing bacterium isolated from sediment of a brackish lake.</title>
        <authorList>
            <person name="Takahashi A."/>
            <person name="Kojima H."/>
            <person name="Watanabe M."/>
            <person name="Fukui M."/>
        </authorList>
    </citation>
    <scope>NUCLEOTIDE SEQUENCE</scope>
    <source>
        <strain evidence="18">SF6</strain>
    </source>
</reference>
<dbReference type="HAMAP" id="MF_00052_B">
    <property type="entry name" value="RNase_HII_B"/>
    <property type="match status" value="1"/>
</dbReference>
<dbReference type="EMBL" id="AP024485">
    <property type="protein sequence ID" value="BCS88534.1"/>
    <property type="molecule type" value="Genomic_DNA"/>
</dbReference>
<feature type="domain" description="RNase H type-2" evidence="17">
    <location>
        <begin position="15"/>
        <end position="209"/>
    </location>
</feature>
<dbReference type="CDD" id="cd07182">
    <property type="entry name" value="RNase_HII_bacteria_HII_like"/>
    <property type="match status" value="1"/>
</dbReference>
<comment type="subcellular location">
    <subcellularLocation>
        <location evidence="4 14">Cytoplasm</location>
    </subcellularLocation>
</comment>
<proteinExistence type="inferred from homology"/>
<comment type="cofactor">
    <cofactor evidence="14 15">
        <name>Mn(2+)</name>
        <dbReference type="ChEBI" id="CHEBI:29035"/>
    </cofactor>
    <cofactor evidence="14 15">
        <name>Mg(2+)</name>
        <dbReference type="ChEBI" id="CHEBI:18420"/>
    </cofactor>
    <text evidence="14 15">Manganese or magnesium. Binds 1 divalent metal ion per monomer in the absence of substrate. May bind a second metal ion after substrate binding.</text>
</comment>
<feature type="binding site" evidence="14 15">
    <location>
        <position position="21"/>
    </location>
    <ligand>
        <name>a divalent metal cation</name>
        <dbReference type="ChEBI" id="CHEBI:60240"/>
    </ligand>
</feature>
<dbReference type="InterPro" id="IPR001352">
    <property type="entry name" value="RNase_HII/HIII"/>
</dbReference>
<accession>A0ABM7P6R3</accession>
<organism evidence="18 19">
    <name type="scientific">Pseudodesulfovibrio sediminis</name>
    <dbReference type="NCBI Taxonomy" id="2810563"/>
    <lineage>
        <taxon>Bacteria</taxon>
        <taxon>Pseudomonadati</taxon>
        <taxon>Thermodesulfobacteriota</taxon>
        <taxon>Desulfovibrionia</taxon>
        <taxon>Desulfovibrionales</taxon>
        <taxon>Desulfovibrionaceae</taxon>
    </lineage>
</organism>
<evidence type="ECO:0000256" key="14">
    <source>
        <dbReference type="HAMAP-Rule" id="MF_00052"/>
    </source>
</evidence>
<evidence type="ECO:0000256" key="10">
    <source>
        <dbReference type="ARBA" id="ARBA00022723"/>
    </source>
</evidence>
<protein>
    <recommendedName>
        <fullName evidence="7 14">Ribonuclease HII</fullName>
        <shortName evidence="14">RNase HII</shortName>
        <ecNumber evidence="6 14">3.1.26.4</ecNumber>
    </recommendedName>
</protein>
<evidence type="ECO:0000256" key="11">
    <source>
        <dbReference type="ARBA" id="ARBA00022759"/>
    </source>
</evidence>
<dbReference type="Gene3D" id="3.30.420.10">
    <property type="entry name" value="Ribonuclease H-like superfamily/Ribonuclease H"/>
    <property type="match status" value="1"/>
</dbReference>
<dbReference type="InterPro" id="IPR022898">
    <property type="entry name" value="RNase_HII"/>
</dbReference>
<evidence type="ECO:0000313" key="19">
    <source>
        <dbReference type="Proteomes" id="UP001053296"/>
    </source>
</evidence>
<evidence type="ECO:0000256" key="9">
    <source>
        <dbReference type="ARBA" id="ARBA00022722"/>
    </source>
</evidence>
<dbReference type="InterPro" id="IPR024567">
    <property type="entry name" value="RNase_HII/HIII_dom"/>
</dbReference>
<evidence type="ECO:0000313" key="18">
    <source>
        <dbReference type="EMBL" id="BCS88534.1"/>
    </source>
</evidence>
<evidence type="ECO:0000256" key="6">
    <source>
        <dbReference type="ARBA" id="ARBA00012180"/>
    </source>
</evidence>
<gene>
    <name evidence="14 18" type="primary">rnhB</name>
    <name evidence="18" type="ORF">PSDVSF_17760</name>
</gene>
<evidence type="ECO:0000256" key="2">
    <source>
        <dbReference type="ARBA" id="ARBA00001946"/>
    </source>
</evidence>
<evidence type="ECO:0000256" key="16">
    <source>
        <dbReference type="RuleBase" id="RU003515"/>
    </source>
</evidence>
<dbReference type="Proteomes" id="UP001053296">
    <property type="component" value="Chromosome"/>
</dbReference>
<feature type="binding site" evidence="14 15">
    <location>
        <position position="22"/>
    </location>
    <ligand>
        <name>a divalent metal cation</name>
        <dbReference type="ChEBI" id="CHEBI:60240"/>
    </ligand>
</feature>
<evidence type="ECO:0000256" key="4">
    <source>
        <dbReference type="ARBA" id="ARBA00004496"/>
    </source>
</evidence>
<dbReference type="InterPro" id="IPR036397">
    <property type="entry name" value="RNaseH_sf"/>
</dbReference>
<evidence type="ECO:0000256" key="5">
    <source>
        <dbReference type="ARBA" id="ARBA00007383"/>
    </source>
</evidence>
<dbReference type="RefSeq" id="WP_229596818.1">
    <property type="nucleotide sequence ID" value="NZ_AP024485.1"/>
</dbReference>
<keyword evidence="10 14" id="KW-0479">Metal-binding</keyword>
<dbReference type="EC" id="3.1.26.4" evidence="6 14"/>
<dbReference type="PANTHER" id="PTHR10954:SF18">
    <property type="entry name" value="RIBONUCLEASE HII"/>
    <property type="match status" value="1"/>
</dbReference>
<name>A0ABM7P6R3_9BACT</name>
<keyword evidence="13 14" id="KW-0464">Manganese</keyword>
<comment type="cofactor">
    <cofactor evidence="2">
        <name>Mg(2+)</name>
        <dbReference type="ChEBI" id="CHEBI:18420"/>
    </cofactor>
</comment>
<feature type="binding site" evidence="14 15">
    <location>
        <position position="113"/>
    </location>
    <ligand>
        <name>a divalent metal cation</name>
        <dbReference type="ChEBI" id="CHEBI:60240"/>
    </ligand>
</feature>
<evidence type="ECO:0000256" key="8">
    <source>
        <dbReference type="ARBA" id="ARBA00022490"/>
    </source>
</evidence>
<dbReference type="Pfam" id="PF01351">
    <property type="entry name" value="RNase_HII"/>
    <property type="match status" value="1"/>
</dbReference>
<keyword evidence="12 14" id="KW-0378">Hydrolase</keyword>
<evidence type="ECO:0000259" key="17">
    <source>
        <dbReference type="PROSITE" id="PS51975"/>
    </source>
</evidence>
<keyword evidence="8 14" id="KW-0963">Cytoplasm</keyword>
<comment type="function">
    <text evidence="3 14 16">Endonuclease that specifically degrades the RNA of RNA-DNA hybrids.</text>
</comment>
<evidence type="ECO:0000256" key="3">
    <source>
        <dbReference type="ARBA" id="ARBA00004065"/>
    </source>
</evidence>